<dbReference type="EC" id="3.1.26.4" evidence="4 10"/>
<feature type="binding site" evidence="10">
    <location>
        <position position="71"/>
    </location>
    <ligand>
        <name>Mg(2+)</name>
        <dbReference type="ChEBI" id="CHEBI:18420"/>
        <label>1</label>
    </ligand>
</feature>
<dbReference type="SUPFAM" id="SSF53098">
    <property type="entry name" value="Ribonuclease H-like"/>
    <property type="match status" value="1"/>
</dbReference>
<keyword evidence="13" id="KW-1185">Reference proteome</keyword>
<evidence type="ECO:0000256" key="1">
    <source>
        <dbReference type="ARBA" id="ARBA00000077"/>
    </source>
</evidence>
<feature type="binding site" evidence="10">
    <location>
        <position position="11"/>
    </location>
    <ligand>
        <name>Mg(2+)</name>
        <dbReference type="ChEBI" id="CHEBI:18420"/>
        <label>1</label>
    </ligand>
</feature>
<evidence type="ECO:0000313" key="12">
    <source>
        <dbReference type="EMBL" id="GAA3949629.1"/>
    </source>
</evidence>
<dbReference type="InterPro" id="IPR022892">
    <property type="entry name" value="RNaseHI"/>
</dbReference>
<dbReference type="Pfam" id="PF00075">
    <property type="entry name" value="RNase_H"/>
    <property type="match status" value="1"/>
</dbReference>
<evidence type="ECO:0000313" key="13">
    <source>
        <dbReference type="Proteomes" id="UP001418444"/>
    </source>
</evidence>
<keyword evidence="7 10" id="KW-0255">Endonuclease</keyword>
<comment type="similarity">
    <text evidence="2 10">Belongs to the RNase H family.</text>
</comment>
<name>A0ABP7NL74_9ACTN</name>
<dbReference type="PANTHER" id="PTHR10642">
    <property type="entry name" value="RIBONUCLEASE H1"/>
    <property type="match status" value="1"/>
</dbReference>
<evidence type="ECO:0000256" key="9">
    <source>
        <dbReference type="ARBA" id="ARBA00022842"/>
    </source>
</evidence>
<evidence type="ECO:0000256" key="6">
    <source>
        <dbReference type="ARBA" id="ARBA00022723"/>
    </source>
</evidence>
<protein>
    <recommendedName>
        <fullName evidence="4 10">Ribonuclease H</fullName>
        <shortName evidence="10">RNase H</shortName>
        <ecNumber evidence="4 10">3.1.26.4</ecNumber>
    </recommendedName>
</protein>
<dbReference type="HAMAP" id="MF_00042">
    <property type="entry name" value="RNase_H"/>
    <property type="match status" value="1"/>
</dbReference>
<dbReference type="InterPro" id="IPR002156">
    <property type="entry name" value="RNaseH_domain"/>
</dbReference>
<gene>
    <name evidence="10 12" type="primary">rnhA</name>
    <name evidence="12" type="ORF">GCM10022231_03990</name>
</gene>
<keyword evidence="8 10" id="KW-0378">Hydrolase</keyword>
<evidence type="ECO:0000259" key="11">
    <source>
        <dbReference type="PROSITE" id="PS50879"/>
    </source>
</evidence>
<evidence type="ECO:0000256" key="2">
    <source>
        <dbReference type="ARBA" id="ARBA00005300"/>
    </source>
</evidence>
<comment type="cofactor">
    <cofactor evidence="10">
        <name>Mg(2+)</name>
        <dbReference type="ChEBI" id="CHEBI:18420"/>
    </cofactor>
    <text evidence="10">Binds 1 Mg(2+) ion per subunit. May bind a second metal ion at a regulatory site, or after substrate binding.</text>
</comment>
<comment type="subcellular location">
    <subcellularLocation>
        <location evidence="10">Cytoplasm</location>
    </subcellularLocation>
</comment>
<evidence type="ECO:0000256" key="5">
    <source>
        <dbReference type="ARBA" id="ARBA00022722"/>
    </source>
</evidence>
<evidence type="ECO:0000256" key="8">
    <source>
        <dbReference type="ARBA" id="ARBA00022801"/>
    </source>
</evidence>
<dbReference type="Gene3D" id="3.30.420.10">
    <property type="entry name" value="Ribonuclease H-like superfamily/Ribonuclease H"/>
    <property type="match status" value="1"/>
</dbReference>
<comment type="subunit">
    <text evidence="3 10">Monomer.</text>
</comment>
<organism evidence="12 13">
    <name type="scientific">Gordonia caeni</name>
    <dbReference type="NCBI Taxonomy" id="1007097"/>
    <lineage>
        <taxon>Bacteria</taxon>
        <taxon>Bacillati</taxon>
        <taxon>Actinomycetota</taxon>
        <taxon>Actinomycetes</taxon>
        <taxon>Mycobacteriales</taxon>
        <taxon>Gordoniaceae</taxon>
        <taxon>Gordonia</taxon>
    </lineage>
</organism>
<dbReference type="PANTHER" id="PTHR10642:SF26">
    <property type="entry name" value="RIBONUCLEASE H1"/>
    <property type="match status" value="1"/>
</dbReference>
<keyword evidence="5 10" id="KW-0540">Nuclease</keyword>
<comment type="caution">
    <text evidence="12">The sequence shown here is derived from an EMBL/GenBank/DDBJ whole genome shotgun (WGS) entry which is preliminary data.</text>
</comment>
<dbReference type="InterPro" id="IPR036397">
    <property type="entry name" value="RNaseH_sf"/>
</dbReference>
<feature type="binding site" evidence="10">
    <location>
        <position position="49"/>
    </location>
    <ligand>
        <name>Mg(2+)</name>
        <dbReference type="ChEBI" id="CHEBI:18420"/>
        <label>1</label>
    </ligand>
</feature>
<proteinExistence type="inferred from homology"/>
<dbReference type="EMBL" id="BAAAZW010000001">
    <property type="protein sequence ID" value="GAA3949629.1"/>
    <property type="molecule type" value="Genomic_DNA"/>
</dbReference>
<feature type="binding site" evidence="10">
    <location>
        <position position="135"/>
    </location>
    <ligand>
        <name>Mg(2+)</name>
        <dbReference type="ChEBI" id="CHEBI:18420"/>
        <label>2</label>
    </ligand>
</feature>
<keyword evidence="9 10" id="KW-0460">Magnesium</keyword>
<dbReference type="InterPro" id="IPR012337">
    <property type="entry name" value="RNaseH-like_sf"/>
</dbReference>
<dbReference type="InterPro" id="IPR050092">
    <property type="entry name" value="RNase_H"/>
</dbReference>
<dbReference type="NCBIfam" id="NF001236">
    <property type="entry name" value="PRK00203.1"/>
    <property type="match status" value="1"/>
</dbReference>
<comment type="function">
    <text evidence="10">Endonuclease that specifically degrades the RNA of RNA-DNA hybrids.</text>
</comment>
<accession>A0ABP7NL74</accession>
<dbReference type="PROSITE" id="PS50879">
    <property type="entry name" value="RNASE_H_1"/>
    <property type="match status" value="1"/>
</dbReference>
<dbReference type="Proteomes" id="UP001418444">
    <property type="component" value="Unassembled WGS sequence"/>
</dbReference>
<comment type="catalytic activity">
    <reaction evidence="1 10">
        <text>Endonucleolytic cleavage to 5'-phosphomonoester.</text>
        <dbReference type="EC" id="3.1.26.4"/>
    </reaction>
</comment>
<keyword evidence="10" id="KW-0963">Cytoplasm</keyword>
<feature type="binding site" evidence="10">
    <location>
        <position position="11"/>
    </location>
    <ligand>
        <name>Mg(2+)</name>
        <dbReference type="ChEBI" id="CHEBI:18420"/>
        <label>2</label>
    </ligand>
</feature>
<evidence type="ECO:0000256" key="10">
    <source>
        <dbReference type="HAMAP-Rule" id="MF_00042"/>
    </source>
</evidence>
<dbReference type="CDD" id="cd09278">
    <property type="entry name" value="RNase_HI_prokaryote_like"/>
    <property type="match status" value="1"/>
</dbReference>
<evidence type="ECO:0000256" key="7">
    <source>
        <dbReference type="ARBA" id="ARBA00022759"/>
    </source>
</evidence>
<keyword evidence="6 10" id="KW-0479">Metal-binding</keyword>
<feature type="domain" description="RNase H type-1" evidence="11">
    <location>
        <begin position="2"/>
        <end position="143"/>
    </location>
</feature>
<evidence type="ECO:0000256" key="4">
    <source>
        <dbReference type="ARBA" id="ARBA00012180"/>
    </source>
</evidence>
<evidence type="ECO:0000256" key="3">
    <source>
        <dbReference type="ARBA" id="ARBA00011245"/>
    </source>
</evidence>
<sequence length="148" mass="16276">MSETVVEISTDGACLGNPGPGGWGAVLRYKGNEKELSGAEPDTTNNRMELTAAIEGLAALTRPSQVILYTDSVYVRDGITKWVAGWQRNGWKTAAKKPVKNAELWQRLVDESKRHQVEWRWVKGHNGDHYNEIADTLATSAARALRGG</sequence>
<dbReference type="RefSeq" id="WP_344780051.1">
    <property type="nucleotide sequence ID" value="NZ_BAAAZW010000001.1"/>
</dbReference>
<reference evidence="13" key="1">
    <citation type="journal article" date="2019" name="Int. J. Syst. Evol. Microbiol.">
        <title>The Global Catalogue of Microorganisms (GCM) 10K type strain sequencing project: providing services to taxonomists for standard genome sequencing and annotation.</title>
        <authorList>
            <consortium name="The Broad Institute Genomics Platform"/>
            <consortium name="The Broad Institute Genome Sequencing Center for Infectious Disease"/>
            <person name="Wu L."/>
            <person name="Ma J."/>
        </authorList>
    </citation>
    <scope>NUCLEOTIDE SEQUENCE [LARGE SCALE GENOMIC DNA]</scope>
    <source>
        <strain evidence="13">JCM 16923</strain>
    </source>
</reference>